<dbReference type="RefSeq" id="WP_379087291.1">
    <property type="nucleotide sequence ID" value="NZ_JBHTJO010000001.1"/>
</dbReference>
<proteinExistence type="predicted"/>
<dbReference type="InterPro" id="IPR050109">
    <property type="entry name" value="HTH-type_TetR-like_transc_reg"/>
</dbReference>
<organism evidence="7 8">
    <name type="scientific">Methyloligella solikamskensis</name>
    <dbReference type="NCBI Taxonomy" id="1177756"/>
    <lineage>
        <taxon>Bacteria</taxon>
        <taxon>Pseudomonadati</taxon>
        <taxon>Pseudomonadota</taxon>
        <taxon>Alphaproteobacteria</taxon>
        <taxon>Hyphomicrobiales</taxon>
        <taxon>Hyphomicrobiaceae</taxon>
        <taxon>Methyloligella</taxon>
    </lineage>
</organism>
<accession>A0ABW3J8Q1</accession>
<sequence>MLNDFSNRTKIVRAAMELAETEGWNAVSLHQIAERSGLSLADLRREFDSKSDILRAFQREVDSAVLDKMGAPDLDQPAKDRLLDAIMTRFEVMAPYRGALRRIMKDLGTRPGEAGQLLPSALAAQSWMMEAAGISSTGPVGRVKVAGLTGVYGYALRYWLEDESPGYEKTMALLDRKLTKGDEALSRMSSACGCVSKMICCWVPGKKRKDEESAPPPPPPSSASPDMNGAPSGY</sequence>
<dbReference type="InterPro" id="IPR036271">
    <property type="entry name" value="Tet_transcr_reg_TetR-rel_C_sf"/>
</dbReference>
<evidence type="ECO:0000256" key="3">
    <source>
        <dbReference type="ARBA" id="ARBA00023163"/>
    </source>
</evidence>
<feature type="domain" description="HTH tetR-type" evidence="6">
    <location>
        <begin position="5"/>
        <end position="65"/>
    </location>
</feature>
<dbReference type="Gene3D" id="1.10.357.10">
    <property type="entry name" value="Tetracycline Repressor, domain 2"/>
    <property type="match status" value="1"/>
</dbReference>
<reference evidence="8" key="1">
    <citation type="journal article" date="2019" name="Int. J. Syst. Evol. Microbiol.">
        <title>The Global Catalogue of Microorganisms (GCM) 10K type strain sequencing project: providing services to taxonomists for standard genome sequencing and annotation.</title>
        <authorList>
            <consortium name="The Broad Institute Genomics Platform"/>
            <consortium name="The Broad Institute Genome Sequencing Center for Infectious Disease"/>
            <person name="Wu L."/>
            <person name="Ma J."/>
        </authorList>
    </citation>
    <scope>NUCLEOTIDE SEQUENCE [LARGE SCALE GENOMIC DNA]</scope>
    <source>
        <strain evidence="8">CCUG 61697</strain>
    </source>
</reference>
<keyword evidence="1" id="KW-0805">Transcription regulation</keyword>
<gene>
    <name evidence="7" type="ORF">ACFQ2F_06220</name>
</gene>
<dbReference type="PANTHER" id="PTHR30055:SF234">
    <property type="entry name" value="HTH-TYPE TRANSCRIPTIONAL REGULATOR BETI"/>
    <property type="match status" value="1"/>
</dbReference>
<evidence type="ECO:0000256" key="5">
    <source>
        <dbReference type="SAM" id="MobiDB-lite"/>
    </source>
</evidence>
<evidence type="ECO:0000259" key="6">
    <source>
        <dbReference type="PROSITE" id="PS50977"/>
    </source>
</evidence>
<evidence type="ECO:0000256" key="2">
    <source>
        <dbReference type="ARBA" id="ARBA00023125"/>
    </source>
</evidence>
<dbReference type="InterPro" id="IPR013718">
    <property type="entry name" value="COQ9_C"/>
</dbReference>
<dbReference type="PANTHER" id="PTHR30055">
    <property type="entry name" value="HTH-TYPE TRANSCRIPTIONAL REGULATOR RUTR"/>
    <property type="match status" value="1"/>
</dbReference>
<dbReference type="InterPro" id="IPR001647">
    <property type="entry name" value="HTH_TetR"/>
</dbReference>
<dbReference type="InterPro" id="IPR009057">
    <property type="entry name" value="Homeodomain-like_sf"/>
</dbReference>
<dbReference type="Proteomes" id="UP001597102">
    <property type="component" value="Unassembled WGS sequence"/>
</dbReference>
<feature type="region of interest" description="Disordered" evidence="5">
    <location>
        <begin position="207"/>
        <end position="234"/>
    </location>
</feature>
<keyword evidence="2 4" id="KW-0238">DNA-binding</keyword>
<name>A0ABW3J8Q1_9HYPH</name>
<evidence type="ECO:0000256" key="4">
    <source>
        <dbReference type="PROSITE-ProRule" id="PRU00335"/>
    </source>
</evidence>
<protein>
    <submittedName>
        <fullName evidence="7">TetR family transcriptional regulator</fullName>
    </submittedName>
</protein>
<dbReference type="SUPFAM" id="SSF46689">
    <property type="entry name" value="Homeodomain-like"/>
    <property type="match status" value="1"/>
</dbReference>
<evidence type="ECO:0000313" key="8">
    <source>
        <dbReference type="Proteomes" id="UP001597102"/>
    </source>
</evidence>
<comment type="caution">
    <text evidence="7">The sequence shown here is derived from an EMBL/GenBank/DDBJ whole genome shotgun (WGS) entry which is preliminary data.</text>
</comment>
<dbReference type="SUPFAM" id="SSF48498">
    <property type="entry name" value="Tetracyclin repressor-like, C-terminal domain"/>
    <property type="match status" value="1"/>
</dbReference>
<feature type="DNA-binding region" description="H-T-H motif" evidence="4">
    <location>
        <begin position="28"/>
        <end position="47"/>
    </location>
</feature>
<dbReference type="Pfam" id="PF00440">
    <property type="entry name" value="TetR_N"/>
    <property type="match status" value="1"/>
</dbReference>
<keyword evidence="3" id="KW-0804">Transcription</keyword>
<dbReference type="Pfam" id="PF08511">
    <property type="entry name" value="COQ9"/>
    <property type="match status" value="1"/>
</dbReference>
<dbReference type="EMBL" id="JBHTJO010000001">
    <property type="protein sequence ID" value="MFD0986689.1"/>
    <property type="molecule type" value="Genomic_DNA"/>
</dbReference>
<keyword evidence="8" id="KW-1185">Reference proteome</keyword>
<dbReference type="PROSITE" id="PS50977">
    <property type="entry name" value="HTH_TETR_2"/>
    <property type="match status" value="1"/>
</dbReference>
<evidence type="ECO:0000313" key="7">
    <source>
        <dbReference type="EMBL" id="MFD0986689.1"/>
    </source>
</evidence>
<evidence type="ECO:0000256" key="1">
    <source>
        <dbReference type="ARBA" id="ARBA00023015"/>
    </source>
</evidence>